<dbReference type="Pfam" id="PF04443">
    <property type="entry name" value="LuxE"/>
    <property type="match status" value="1"/>
</dbReference>
<reference evidence="2 3" key="1">
    <citation type="submission" date="2018-07" db="EMBL/GenBank/DDBJ databases">
        <title>Genomic Encyclopedia of Type Strains, Phase IV (KMG-IV): sequencing the most valuable type-strain genomes for metagenomic binning, comparative biology and taxonomic classification.</title>
        <authorList>
            <person name="Goeker M."/>
        </authorList>
    </citation>
    <scope>NUCLEOTIDE SEQUENCE [LARGE SCALE GENOMIC DNA]</scope>
    <source>
        <strain evidence="2 3">DSM 27016</strain>
    </source>
</reference>
<accession>A0A369AP62</accession>
<dbReference type="AlphaFoldDB" id="A0A369AP62"/>
<dbReference type="EMBL" id="QPJT01000027">
    <property type="protein sequence ID" value="RCX11150.1"/>
    <property type="molecule type" value="Genomic_DNA"/>
</dbReference>
<sequence>MSGLKNNCLSDIDYLQLYLEDIFKDELSYREAQNRSILNTFRFHLSNNKGYREYVEELEPNIDNIIGNFDVASIPLLPSAFFKRHDIRLSSVDDDEIIKHCTSSGTKGSLSVVPRDELTLINFLGSISSGLSCIFDLERTGNHKAFVLGPNPEESGDLWFSYVLSSMAISFNTEYFEHNGYFDVAYAAERIEEAVRNNNEVLIISPPFRIVELCNWINQLKLSIKLKGNSFVISAGGWKNMSNKAIPREDYTSLVTDTFKIDSRYVRDSYNMVELNSVINECECHEKHILPWVEAFARDPKTNEVLKDGQLGILSFYDGSSLSYPCFILSEDYGIVSLQKCKCGRVGKRIKIVKRMEGIEARGCALKMATSNASIKTDASNRFYKSYYRNPDMYLK</sequence>
<keyword evidence="3" id="KW-1185">Reference proteome</keyword>
<dbReference type="InterPro" id="IPR007534">
    <property type="entry name" value="LuxE"/>
</dbReference>
<evidence type="ECO:0000313" key="2">
    <source>
        <dbReference type="EMBL" id="RCX11150.1"/>
    </source>
</evidence>
<proteinExistence type="predicted"/>
<dbReference type="GO" id="GO:0047474">
    <property type="term" value="F:long-chain fatty acid--protein ligase activity"/>
    <property type="evidence" value="ECO:0007669"/>
    <property type="project" value="InterPro"/>
</dbReference>
<keyword evidence="2" id="KW-0436">Ligase</keyword>
<dbReference type="Proteomes" id="UP000253034">
    <property type="component" value="Unassembled WGS sequence"/>
</dbReference>
<dbReference type="InterPro" id="IPR042099">
    <property type="entry name" value="ANL_N_sf"/>
</dbReference>
<evidence type="ECO:0000313" key="3">
    <source>
        <dbReference type="Proteomes" id="UP000253034"/>
    </source>
</evidence>
<protein>
    <submittedName>
        <fullName evidence="2">Long-chain-fatty-acid---luciferin-component ligase</fullName>
    </submittedName>
</protein>
<name>A0A369AP62_9FIRM</name>
<dbReference type="Gene3D" id="3.40.50.12780">
    <property type="entry name" value="N-terminal domain of ligase-like"/>
    <property type="match status" value="1"/>
</dbReference>
<dbReference type="OrthoDB" id="182577at2"/>
<evidence type="ECO:0000259" key="1">
    <source>
        <dbReference type="Pfam" id="PF04443"/>
    </source>
</evidence>
<gene>
    <name evidence="2" type="ORF">DFR58_12726</name>
</gene>
<comment type="caution">
    <text evidence="2">The sequence shown here is derived from an EMBL/GenBank/DDBJ whole genome shotgun (WGS) entry which is preliminary data.</text>
</comment>
<dbReference type="RefSeq" id="WP_114299253.1">
    <property type="nucleotide sequence ID" value="NZ_QPJT01000027.1"/>
</dbReference>
<dbReference type="GO" id="GO:0008218">
    <property type="term" value="P:bioluminescence"/>
    <property type="evidence" value="ECO:0007669"/>
    <property type="project" value="InterPro"/>
</dbReference>
<feature type="domain" description="Acyl-protein synthetase LuxE" evidence="1">
    <location>
        <begin position="31"/>
        <end position="369"/>
    </location>
</feature>
<organism evidence="2 3">
    <name type="scientific">Anaerobacterium chartisolvens</name>
    <dbReference type="NCBI Taxonomy" id="1297424"/>
    <lineage>
        <taxon>Bacteria</taxon>
        <taxon>Bacillati</taxon>
        <taxon>Bacillota</taxon>
        <taxon>Clostridia</taxon>
        <taxon>Eubacteriales</taxon>
        <taxon>Oscillospiraceae</taxon>
        <taxon>Anaerobacterium</taxon>
    </lineage>
</organism>